<comment type="caution">
    <text evidence="3">The sequence shown here is derived from an EMBL/GenBank/DDBJ whole genome shotgun (WGS) entry which is preliminary data.</text>
</comment>
<feature type="region of interest" description="Disordered" evidence="2">
    <location>
        <begin position="183"/>
        <end position="285"/>
    </location>
</feature>
<proteinExistence type="predicted"/>
<feature type="region of interest" description="Disordered" evidence="2">
    <location>
        <begin position="339"/>
        <end position="368"/>
    </location>
</feature>
<dbReference type="Proteomes" id="UP000321518">
    <property type="component" value="Unassembled WGS sequence"/>
</dbReference>
<feature type="compositionally biased region" description="Basic residues" evidence="2">
    <location>
        <begin position="196"/>
        <end position="214"/>
    </location>
</feature>
<evidence type="ECO:0000313" key="3">
    <source>
        <dbReference type="EMBL" id="GEM08197.1"/>
    </source>
</evidence>
<feature type="compositionally biased region" description="Low complexity" evidence="2">
    <location>
        <begin position="346"/>
        <end position="367"/>
    </location>
</feature>
<gene>
    <name evidence="3" type="ORF">Rt10032_c05g2214</name>
</gene>
<feature type="region of interest" description="Disordered" evidence="2">
    <location>
        <begin position="412"/>
        <end position="464"/>
    </location>
</feature>
<evidence type="ECO:0008006" key="5">
    <source>
        <dbReference type="Google" id="ProtNLM"/>
    </source>
</evidence>
<protein>
    <recommendedName>
        <fullName evidence="5">Proteophosphoglycan ppg4</fullName>
    </recommendedName>
</protein>
<evidence type="ECO:0000256" key="2">
    <source>
        <dbReference type="SAM" id="MobiDB-lite"/>
    </source>
</evidence>
<reference evidence="3 4" key="1">
    <citation type="submission" date="2019-07" db="EMBL/GenBank/DDBJ databases">
        <title>Rhodotorula toruloides NBRC10032 genome sequencing.</title>
        <authorList>
            <person name="Shida Y."/>
            <person name="Takaku H."/>
            <person name="Ogasawara W."/>
            <person name="Mori K."/>
        </authorList>
    </citation>
    <scope>NUCLEOTIDE SEQUENCE [LARGE SCALE GENOMIC DNA]</scope>
    <source>
        <strain evidence="3 4">NBRC10032</strain>
    </source>
</reference>
<evidence type="ECO:0000313" key="4">
    <source>
        <dbReference type="Proteomes" id="UP000321518"/>
    </source>
</evidence>
<name>A0A511KCU8_RHOTO</name>
<feature type="coiled-coil region" evidence="1">
    <location>
        <begin position="286"/>
        <end position="313"/>
    </location>
</feature>
<keyword evidence="1" id="KW-0175">Coiled coil</keyword>
<accession>A0A511KCU8</accession>
<dbReference type="AlphaFoldDB" id="A0A511KCU8"/>
<sequence>MTTGFVIQVDGPDGFAGRRSGSFLRSVENPAHLAGQLSDEQKIRLAVNCIKRSRFLVIVLKFDEVKRMEKGEPCSWARFKSAFLEKFPDDEVEYFSRRQLERYVGKSHKNGGPTKASELKRRTDQKRLYLKDVGSELKGWWKDHERVKEALAEERSEEEEAKVKISTPTEIHDFLLKLFKRHETHSSDDSDEDQCKKKRSSKKKLSRKAKRSKYLAKMFPDSDSENSSSSSSETSSETSSDSSEEESPPRETMPESIRLTMAPEKSSSLKTKREKQAREEATVKATAAVKDAVEKEKREIEDLANRLQKLQIQYAERFGPSLPFQANAANVDYSYDPYAANAGQFPRSQGPPQAPPQQQHGQQQQWPPYGPPSSCLFCQGLHRTSQCQSERHYREAGLFQGFGKETMYLNRQAPPQHFDDNGPSLRPAHHTSPRLPRSSSGWRHHLRLPLPPSPPTHSGDSSGDTSAAAILHLTTCITRGAGNKALFLPRDLHSSAPMTASTTLNHARGRLLSRRLTITTLTLPVTPPLELVPDIVRVYIQRDFFDGDWAVYQARLAPLCLVCKNFNDVVQPFLWSCLPVGSSEQRKTLAAPENGTSHLFQHVEEFAGLGPRHRASLHARQQVV</sequence>
<organism evidence="3 4">
    <name type="scientific">Rhodotorula toruloides</name>
    <name type="common">Yeast</name>
    <name type="synonym">Rhodosporidium toruloides</name>
    <dbReference type="NCBI Taxonomy" id="5286"/>
    <lineage>
        <taxon>Eukaryota</taxon>
        <taxon>Fungi</taxon>
        <taxon>Dikarya</taxon>
        <taxon>Basidiomycota</taxon>
        <taxon>Pucciniomycotina</taxon>
        <taxon>Microbotryomycetes</taxon>
        <taxon>Sporidiobolales</taxon>
        <taxon>Sporidiobolaceae</taxon>
        <taxon>Rhodotorula</taxon>
    </lineage>
</organism>
<dbReference type="EMBL" id="BJWK01000005">
    <property type="protein sequence ID" value="GEM08197.1"/>
    <property type="molecule type" value="Genomic_DNA"/>
</dbReference>
<evidence type="ECO:0000256" key="1">
    <source>
        <dbReference type="SAM" id="Coils"/>
    </source>
</evidence>
<feature type="compositionally biased region" description="Low complexity" evidence="2">
    <location>
        <begin position="225"/>
        <end position="241"/>
    </location>
</feature>